<proteinExistence type="predicted"/>
<feature type="domain" description="Metallo-beta-lactamase" evidence="1">
    <location>
        <begin position="6"/>
        <end position="78"/>
    </location>
</feature>
<feature type="non-terminal residue" evidence="2">
    <location>
        <position position="80"/>
    </location>
</feature>
<dbReference type="InterPro" id="IPR001279">
    <property type="entry name" value="Metallo-B-lactamas"/>
</dbReference>
<protein>
    <recommendedName>
        <fullName evidence="1">Metallo-beta-lactamase domain-containing protein</fullName>
    </recommendedName>
</protein>
<dbReference type="PANTHER" id="PTHR30619:SF1">
    <property type="entry name" value="RECOMBINATION PROTEIN 2"/>
    <property type="match status" value="1"/>
</dbReference>
<name>X0ZSB7_9ZZZZ</name>
<gene>
    <name evidence="2" type="ORF">S01H1_80941</name>
</gene>
<dbReference type="Gene3D" id="3.60.15.10">
    <property type="entry name" value="Ribonuclease Z/Hydroxyacylglutathione hydrolase-like"/>
    <property type="match status" value="1"/>
</dbReference>
<sequence length="80" mass="8555">MHVLSVGNGQAVLVRSPNGKNLLYDCGSLSLRSPATSVIIPALHDLGIRRIHLAVLSHPNLDHYNALVQLAEAIPVEQVA</sequence>
<reference evidence="2" key="1">
    <citation type="journal article" date="2014" name="Front. Microbiol.">
        <title>High frequency of phylogenetically diverse reductive dehalogenase-homologous genes in deep subseafloor sedimentary metagenomes.</title>
        <authorList>
            <person name="Kawai M."/>
            <person name="Futagami T."/>
            <person name="Toyoda A."/>
            <person name="Takaki Y."/>
            <person name="Nishi S."/>
            <person name="Hori S."/>
            <person name="Arai W."/>
            <person name="Tsubouchi T."/>
            <person name="Morono Y."/>
            <person name="Uchiyama I."/>
            <person name="Ito T."/>
            <person name="Fujiyama A."/>
            <person name="Inagaki F."/>
            <person name="Takami H."/>
        </authorList>
    </citation>
    <scope>NUCLEOTIDE SEQUENCE</scope>
    <source>
        <strain evidence="2">Expedition CK06-06</strain>
    </source>
</reference>
<accession>X0ZSB7</accession>
<evidence type="ECO:0000259" key="1">
    <source>
        <dbReference type="Pfam" id="PF00753"/>
    </source>
</evidence>
<dbReference type="InterPro" id="IPR052159">
    <property type="entry name" value="Competence_DNA_uptake"/>
</dbReference>
<comment type="caution">
    <text evidence="2">The sequence shown here is derived from an EMBL/GenBank/DDBJ whole genome shotgun (WGS) entry which is preliminary data.</text>
</comment>
<dbReference type="Pfam" id="PF00753">
    <property type="entry name" value="Lactamase_B"/>
    <property type="match status" value="1"/>
</dbReference>
<dbReference type="AlphaFoldDB" id="X0ZSB7"/>
<dbReference type="PANTHER" id="PTHR30619">
    <property type="entry name" value="DNA INTERNALIZATION/COMPETENCE PROTEIN COMEC/REC2"/>
    <property type="match status" value="1"/>
</dbReference>
<evidence type="ECO:0000313" key="2">
    <source>
        <dbReference type="EMBL" id="GAG51116.1"/>
    </source>
</evidence>
<dbReference type="EMBL" id="BARS01054714">
    <property type="protein sequence ID" value="GAG51116.1"/>
    <property type="molecule type" value="Genomic_DNA"/>
</dbReference>
<organism evidence="2">
    <name type="scientific">marine sediment metagenome</name>
    <dbReference type="NCBI Taxonomy" id="412755"/>
    <lineage>
        <taxon>unclassified sequences</taxon>
        <taxon>metagenomes</taxon>
        <taxon>ecological metagenomes</taxon>
    </lineage>
</organism>
<dbReference type="InterPro" id="IPR036866">
    <property type="entry name" value="RibonucZ/Hydroxyglut_hydro"/>
</dbReference>
<dbReference type="SUPFAM" id="SSF56281">
    <property type="entry name" value="Metallo-hydrolase/oxidoreductase"/>
    <property type="match status" value="1"/>
</dbReference>